<accession>A0ABQ6CYE5</accession>
<gene>
    <name evidence="2" type="ORF">GCM10007874_67350</name>
</gene>
<dbReference type="EMBL" id="BSPC01000080">
    <property type="protein sequence ID" value="GLS23714.1"/>
    <property type="molecule type" value="Genomic_DNA"/>
</dbReference>
<dbReference type="Proteomes" id="UP001156882">
    <property type="component" value="Unassembled WGS sequence"/>
</dbReference>
<proteinExistence type="predicted"/>
<comment type="caution">
    <text evidence="2">The sequence shown here is derived from an EMBL/GenBank/DDBJ whole genome shotgun (WGS) entry which is preliminary data.</text>
</comment>
<sequence length="191" mass="20957">MVYKEEPVSKQAPAPWKRQLLAGSLLGVVLTALAGCAYWNLWDGDPAVSLPDSSKWVVLPMRSFVSRDDITVEGMQLCTMRQCGYDATIERFTVTGRDAAIWEKALTEPRQLAALVGKPYPKSVLPKPEVSAEPFTAGKWTGIELAMTGGKKAHHFNSFVVGERNKNGTTFIVVIAAHEDIARKLVLEATQ</sequence>
<keyword evidence="3" id="KW-1185">Reference proteome</keyword>
<organism evidence="2 3">
    <name type="scientific">Labrys miyagiensis</name>
    <dbReference type="NCBI Taxonomy" id="346912"/>
    <lineage>
        <taxon>Bacteria</taxon>
        <taxon>Pseudomonadati</taxon>
        <taxon>Pseudomonadota</taxon>
        <taxon>Alphaproteobacteria</taxon>
        <taxon>Hyphomicrobiales</taxon>
        <taxon>Xanthobacteraceae</taxon>
        <taxon>Labrys</taxon>
    </lineage>
</organism>
<feature type="transmembrane region" description="Helical" evidence="1">
    <location>
        <begin position="20"/>
        <end position="42"/>
    </location>
</feature>
<name>A0ABQ6CYE5_9HYPH</name>
<protein>
    <recommendedName>
        <fullName evidence="4">Secreted protein</fullName>
    </recommendedName>
</protein>
<reference evidence="3" key="1">
    <citation type="journal article" date="2019" name="Int. J. Syst. Evol. Microbiol.">
        <title>The Global Catalogue of Microorganisms (GCM) 10K type strain sequencing project: providing services to taxonomists for standard genome sequencing and annotation.</title>
        <authorList>
            <consortium name="The Broad Institute Genomics Platform"/>
            <consortium name="The Broad Institute Genome Sequencing Center for Infectious Disease"/>
            <person name="Wu L."/>
            <person name="Ma J."/>
        </authorList>
    </citation>
    <scope>NUCLEOTIDE SEQUENCE [LARGE SCALE GENOMIC DNA]</scope>
    <source>
        <strain evidence="3">NBRC 101365</strain>
    </source>
</reference>
<evidence type="ECO:0000256" key="1">
    <source>
        <dbReference type="SAM" id="Phobius"/>
    </source>
</evidence>
<evidence type="ECO:0008006" key="4">
    <source>
        <dbReference type="Google" id="ProtNLM"/>
    </source>
</evidence>
<keyword evidence="1" id="KW-0812">Transmembrane</keyword>
<keyword evidence="1" id="KW-1133">Transmembrane helix</keyword>
<evidence type="ECO:0000313" key="2">
    <source>
        <dbReference type="EMBL" id="GLS23714.1"/>
    </source>
</evidence>
<keyword evidence="1" id="KW-0472">Membrane</keyword>
<evidence type="ECO:0000313" key="3">
    <source>
        <dbReference type="Proteomes" id="UP001156882"/>
    </source>
</evidence>